<proteinExistence type="predicted"/>
<dbReference type="AlphaFoldDB" id="A0A4D6M589"/>
<dbReference type="EMBL" id="CP039350">
    <property type="protein sequence ID" value="QCD95997.1"/>
    <property type="molecule type" value="Genomic_DNA"/>
</dbReference>
<organism evidence="1 2">
    <name type="scientific">Vigna unguiculata</name>
    <name type="common">Cowpea</name>
    <dbReference type="NCBI Taxonomy" id="3917"/>
    <lineage>
        <taxon>Eukaryota</taxon>
        <taxon>Viridiplantae</taxon>
        <taxon>Streptophyta</taxon>
        <taxon>Embryophyta</taxon>
        <taxon>Tracheophyta</taxon>
        <taxon>Spermatophyta</taxon>
        <taxon>Magnoliopsida</taxon>
        <taxon>eudicotyledons</taxon>
        <taxon>Gunneridae</taxon>
        <taxon>Pentapetalae</taxon>
        <taxon>rosids</taxon>
        <taxon>fabids</taxon>
        <taxon>Fabales</taxon>
        <taxon>Fabaceae</taxon>
        <taxon>Papilionoideae</taxon>
        <taxon>50 kb inversion clade</taxon>
        <taxon>NPAAA clade</taxon>
        <taxon>indigoferoid/millettioid clade</taxon>
        <taxon>Phaseoleae</taxon>
        <taxon>Vigna</taxon>
    </lineage>
</organism>
<name>A0A4D6M589_VIGUN</name>
<gene>
    <name evidence="1" type="ORF">DEO72_LG6g698</name>
</gene>
<dbReference type="Proteomes" id="UP000501690">
    <property type="component" value="Linkage Group LG6"/>
</dbReference>
<evidence type="ECO:0000313" key="2">
    <source>
        <dbReference type="Proteomes" id="UP000501690"/>
    </source>
</evidence>
<protein>
    <submittedName>
        <fullName evidence="1">Uncharacterized protein</fullName>
    </submittedName>
</protein>
<accession>A0A4D6M589</accession>
<reference evidence="1 2" key="1">
    <citation type="submission" date="2019-04" db="EMBL/GenBank/DDBJ databases">
        <title>An improved genome assembly and genetic linkage map for asparagus bean, Vigna unguiculata ssp. sesquipedialis.</title>
        <authorList>
            <person name="Xia Q."/>
            <person name="Zhang R."/>
            <person name="Dong Y."/>
        </authorList>
    </citation>
    <scope>NUCLEOTIDE SEQUENCE [LARGE SCALE GENOMIC DNA]</scope>
    <source>
        <tissue evidence="1">Leaf</tissue>
    </source>
</reference>
<evidence type="ECO:0000313" key="1">
    <source>
        <dbReference type="EMBL" id="QCD95997.1"/>
    </source>
</evidence>
<keyword evidence="2" id="KW-1185">Reference proteome</keyword>
<sequence length="89" mass="10168">MSLASQSSKRLSDGGSNHSWRCYGMAWWRSFRIWCGSREKRFEKLGAPRRSTMLLVVISVVTDGSDRPGSRQRHDLKAVVMARVLGKRE</sequence>